<reference evidence="3 4" key="1">
    <citation type="submission" date="2016-11" db="EMBL/GenBank/DDBJ databases">
        <authorList>
            <person name="Jaros S."/>
            <person name="Januszkiewicz K."/>
            <person name="Wedrychowicz H."/>
        </authorList>
    </citation>
    <scope>NUCLEOTIDE SEQUENCE [LARGE SCALE GENOMIC DNA]</scope>
    <source>
        <strain evidence="3 4">DSM 27063</strain>
    </source>
</reference>
<organism evidence="3 4">
    <name type="scientific">Tangfeifania diversioriginum</name>
    <dbReference type="NCBI Taxonomy" id="1168035"/>
    <lineage>
        <taxon>Bacteria</taxon>
        <taxon>Pseudomonadati</taxon>
        <taxon>Bacteroidota</taxon>
        <taxon>Bacteroidia</taxon>
        <taxon>Marinilabiliales</taxon>
        <taxon>Prolixibacteraceae</taxon>
        <taxon>Tangfeifania</taxon>
    </lineage>
</organism>
<dbReference type="Pfam" id="PF13585">
    <property type="entry name" value="CHU_C"/>
    <property type="match status" value="1"/>
</dbReference>
<protein>
    <submittedName>
        <fullName evidence="3">Gliding motility-associated C-terminal domain-containing protein</fullName>
    </submittedName>
</protein>
<sequence>MFQTKKQMAFKTGVLIIFMACFSSVFAQNEANVWLLNNGQQLNFDSGEPELIEFEGQTKFASTICDENGNLLLYSDGRKIWNKNHEVIVNGDDLIDEDSWIQSYPYFLPYPNKDGWYIIIYEEMIYWLLGGTYGNTLYYGTINTNAQNGKGELVTEKVFIHDNYHSGPTIAGYCNNSYYWLAIDRNENVISEINRDRIYFYKIDENGLNEEPVINGELGIGSSGGYKFSPNGDKLFFLVGGDIYSDGNYVTDFNFKTGELYNFRRLTSMYNSRNEFSPNSRFFYFFDDSVLCQMDARYTSAANFINSTDTVLTLPPPAGQSNNGWDLRLASDGRIYFRYVDVKTGEHKLGRIRFPNRKGKLCIPELDVLTFSIQNIRFPKFMSGFFREKLPEPLDEVFPDAGPDQQVCPGDIISLGKENQPEAFYTWFPENFITEYFSPQTDLKAPPHFDEPETNTFTLRATDGNCWLNFDEVEITRYPKNRPLEIAGSWSVCPYVEKVNYWTGNNYYDYEPVWLVEGGEIVSRQGTDSIKINWWDTNPDAYVAVYSENEYGCISDTTYFPVRINVELLTEKPNGPDELCIADAKNVTYQIHNTNGSVYVWTAEGGEILNGQGTNKVTVNWLQEGINSLVVEETSTTIDTVCYGESEPLQVEIINDSIDIALLNVSFNNDDNVELEYYSEKLVNHKHTLYILAENEDTGREMQVHVSAEYDGSTYYFPSSAELAPETIRLKVENLCGELFISNPQQTIVVRERNTAEIDRALLVWNSNKYWDNNRVEYEVWHTSERDGTWERIAGGISANQFDYFNEGFSLEHYFRIKANNLDKGVSSWSNTLRVVFENTIEIPDVFTPNDDGFNDVWDIQNIRFHEPERVTVYNRHGQKIYESRGSYVPWDGTFKGEINQGTYFYEIVFDAQNIEYGQVTILQ</sequence>
<feature type="signal peptide" evidence="1">
    <location>
        <begin position="1"/>
        <end position="27"/>
    </location>
</feature>
<proteinExistence type="predicted"/>
<gene>
    <name evidence="3" type="ORF">SAMN05444280_10669</name>
</gene>
<feature type="chain" id="PRO_5013155575" evidence="1">
    <location>
        <begin position="28"/>
        <end position="924"/>
    </location>
</feature>
<evidence type="ECO:0000259" key="2">
    <source>
        <dbReference type="Pfam" id="PF19408"/>
    </source>
</evidence>
<dbReference type="InterPro" id="IPR045829">
    <property type="entry name" value="PKD_6"/>
</dbReference>
<dbReference type="EMBL" id="FQZE01000006">
    <property type="protein sequence ID" value="SHI80733.1"/>
    <property type="molecule type" value="Genomic_DNA"/>
</dbReference>
<dbReference type="AlphaFoldDB" id="A0A1M6E5R5"/>
<evidence type="ECO:0000313" key="3">
    <source>
        <dbReference type="EMBL" id="SHI80733.1"/>
    </source>
</evidence>
<dbReference type="InterPro" id="IPR026341">
    <property type="entry name" value="T9SS_type_B"/>
</dbReference>
<feature type="domain" description="PKD-like" evidence="2">
    <location>
        <begin position="574"/>
        <end position="624"/>
    </location>
</feature>
<dbReference type="InterPro" id="IPR011044">
    <property type="entry name" value="Quino_amine_DH_bsu"/>
</dbReference>
<dbReference type="SUPFAM" id="SSF50969">
    <property type="entry name" value="YVTN repeat-like/Quinoprotein amine dehydrogenase"/>
    <property type="match status" value="1"/>
</dbReference>
<dbReference type="STRING" id="1168035.SAMN05444280_10669"/>
<keyword evidence="1" id="KW-0732">Signal</keyword>
<dbReference type="Proteomes" id="UP000184050">
    <property type="component" value="Unassembled WGS sequence"/>
</dbReference>
<keyword evidence="4" id="KW-1185">Reference proteome</keyword>
<dbReference type="Pfam" id="PF19408">
    <property type="entry name" value="PKD_6"/>
    <property type="match status" value="1"/>
</dbReference>
<evidence type="ECO:0000313" key="4">
    <source>
        <dbReference type="Proteomes" id="UP000184050"/>
    </source>
</evidence>
<dbReference type="OrthoDB" id="993841at2"/>
<name>A0A1M6E5R5_9BACT</name>
<evidence type="ECO:0000256" key="1">
    <source>
        <dbReference type="SAM" id="SignalP"/>
    </source>
</evidence>
<accession>A0A1M6E5R5</accession>
<dbReference type="NCBIfam" id="TIGR04131">
    <property type="entry name" value="Bac_Flav_CTERM"/>
    <property type="match status" value="1"/>
</dbReference>